<feature type="domain" description="Glycoside hydrolase family 5" evidence="6">
    <location>
        <begin position="47"/>
        <end position="373"/>
    </location>
</feature>
<gene>
    <name evidence="7" type="ORF">PVAG01_08498</name>
</gene>
<dbReference type="PANTHER" id="PTHR31263:SF0">
    <property type="entry name" value="CELLULASE FAMILY PROTEIN (AFU_ORTHOLOGUE AFUA_5G14560)"/>
    <property type="match status" value="1"/>
</dbReference>
<evidence type="ECO:0000256" key="2">
    <source>
        <dbReference type="ARBA" id="ARBA00022801"/>
    </source>
</evidence>
<dbReference type="SUPFAM" id="SSF51445">
    <property type="entry name" value="(Trans)glycosidases"/>
    <property type="match status" value="1"/>
</dbReference>
<dbReference type="Proteomes" id="UP001629113">
    <property type="component" value="Unassembled WGS sequence"/>
</dbReference>
<proteinExistence type="inferred from homology"/>
<comment type="caution">
    <text evidence="7">The sequence shown here is derived from an EMBL/GenBank/DDBJ whole genome shotgun (WGS) entry which is preliminary data.</text>
</comment>
<name>A0ABR4P9N2_9HELO</name>
<evidence type="ECO:0000256" key="1">
    <source>
        <dbReference type="ARBA" id="ARBA00005641"/>
    </source>
</evidence>
<evidence type="ECO:0000313" key="8">
    <source>
        <dbReference type="Proteomes" id="UP001629113"/>
    </source>
</evidence>
<reference evidence="7 8" key="1">
    <citation type="submission" date="2024-06" db="EMBL/GenBank/DDBJ databases">
        <title>Complete genome of Phlyctema vagabunda strain 19-DSS-EL-015.</title>
        <authorList>
            <person name="Fiorenzani C."/>
        </authorList>
    </citation>
    <scope>NUCLEOTIDE SEQUENCE [LARGE SCALE GENOMIC DNA]</scope>
    <source>
        <strain evidence="7 8">19-DSS-EL-015</strain>
    </source>
</reference>
<evidence type="ECO:0000256" key="5">
    <source>
        <dbReference type="SAM" id="SignalP"/>
    </source>
</evidence>
<accession>A0ABR4P9N2</accession>
<protein>
    <submittedName>
        <fullName evidence="7">Beta-1,6-galactanase</fullName>
    </submittedName>
</protein>
<evidence type="ECO:0000259" key="6">
    <source>
        <dbReference type="Pfam" id="PF00150"/>
    </source>
</evidence>
<evidence type="ECO:0000313" key="7">
    <source>
        <dbReference type="EMBL" id="KAL3419999.1"/>
    </source>
</evidence>
<organism evidence="7 8">
    <name type="scientific">Phlyctema vagabunda</name>
    <dbReference type="NCBI Taxonomy" id="108571"/>
    <lineage>
        <taxon>Eukaryota</taxon>
        <taxon>Fungi</taxon>
        <taxon>Dikarya</taxon>
        <taxon>Ascomycota</taxon>
        <taxon>Pezizomycotina</taxon>
        <taxon>Leotiomycetes</taxon>
        <taxon>Helotiales</taxon>
        <taxon>Dermateaceae</taxon>
        <taxon>Phlyctema</taxon>
    </lineage>
</organism>
<dbReference type="EMBL" id="JBFCZG010000007">
    <property type="protein sequence ID" value="KAL3419999.1"/>
    <property type="molecule type" value="Genomic_DNA"/>
</dbReference>
<sequence>MYLSKAISSLIPFVALAAASPISERAAWPYAPFTTTGRWIIDAAGNNITYAGVNWPGASETMIPEGLQYSSIEDVVTKIKSIGMNVIRLTFSIELIDDYYSKGGDTTVYDSFINALGQENGTIIFDQIVANNPSITTSTTRLEVFDAIAAECAKQEIYVNLDNHISKAMWCCNTEDGNSWFGDTYFDVPNWLRGLKFMASRGAAWGNLVSMSFRNELRSPDSNSTLVDTSYNWSDWYKYVVQAMDTINAANPDVLILISGLNFDTTLAPIPTAGDLGNGQVFHKDDFSYADKLVLELHNYQTTATDCASVKSGLYNNGYKALDTENSNVTNVFPVVMTEWGHSQDDTTYASVYQTCLSEFLTDLKAGWMVWVIAGSYYIRTGTQDFEESWGLLNHNWTAWRNPAAIESVIVPMIEGTKTF</sequence>
<dbReference type="InterPro" id="IPR017853">
    <property type="entry name" value="GH"/>
</dbReference>
<feature type="chain" id="PRO_5046696210" evidence="5">
    <location>
        <begin position="20"/>
        <end position="420"/>
    </location>
</feature>
<dbReference type="Gene3D" id="3.20.20.80">
    <property type="entry name" value="Glycosidases"/>
    <property type="match status" value="1"/>
</dbReference>
<keyword evidence="3 4" id="KW-0326">Glycosidase</keyword>
<evidence type="ECO:0000256" key="3">
    <source>
        <dbReference type="ARBA" id="ARBA00023295"/>
    </source>
</evidence>
<keyword evidence="5" id="KW-0732">Signal</keyword>
<dbReference type="PANTHER" id="PTHR31263">
    <property type="entry name" value="CELLULASE FAMILY PROTEIN (AFU_ORTHOLOGUE AFUA_5G14560)"/>
    <property type="match status" value="1"/>
</dbReference>
<evidence type="ECO:0000256" key="4">
    <source>
        <dbReference type="RuleBase" id="RU361153"/>
    </source>
</evidence>
<dbReference type="Pfam" id="PF00150">
    <property type="entry name" value="Cellulase"/>
    <property type="match status" value="1"/>
</dbReference>
<feature type="signal peptide" evidence="5">
    <location>
        <begin position="1"/>
        <end position="19"/>
    </location>
</feature>
<comment type="similarity">
    <text evidence="1 4">Belongs to the glycosyl hydrolase 5 (cellulase A) family.</text>
</comment>
<keyword evidence="8" id="KW-1185">Reference proteome</keyword>
<dbReference type="InterPro" id="IPR001547">
    <property type="entry name" value="Glyco_hydro_5"/>
</dbReference>
<keyword evidence="2 4" id="KW-0378">Hydrolase</keyword>